<gene>
    <name evidence="1" type="ORF">O181_037052</name>
</gene>
<protein>
    <submittedName>
        <fullName evidence="1">Uncharacterized protein</fullName>
    </submittedName>
</protein>
<evidence type="ECO:0000313" key="2">
    <source>
        <dbReference type="Proteomes" id="UP000765509"/>
    </source>
</evidence>
<dbReference type="AlphaFoldDB" id="A0A9Q3HAI3"/>
<evidence type="ECO:0000313" key="1">
    <source>
        <dbReference type="EMBL" id="MBW0497337.1"/>
    </source>
</evidence>
<organism evidence="1 2">
    <name type="scientific">Austropuccinia psidii MF-1</name>
    <dbReference type="NCBI Taxonomy" id="1389203"/>
    <lineage>
        <taxon>Eukaryota</taxon>
        <taxon>Fungi</taxon>
        <taxon>Dikarya</taxon>
        <taxon>Basidiomycota</taxon>
        <taxon>Pucciniomycotina</taxon>
        <taxon>Pucciniomycetes</taxon>
        <taxon>Pucciniales</taxon>
        <taxon>Sphaerophragmiaceae</taxon>
        <taxon>Austropuccinia</taxon>
    </lineage>
</organism>
<accession>A0A9Q3HAI3</accession>
<dbReference type="EMBL" id="AVOT02014125">
    <property type="protein sequence ID" value="MBW0497337.1"/>
    <property type="molecule type" value="Genomic_DNA"/>
</dbReference>
<name>A0A9Q3HAI3_9BASI</name>
<comment type="caution">
    <text evidence="1">The sequence shown here is derived from an EMBL/GenBank/DDBJ whole genome shotgun (WGS) entry which is preliminary data.</text>
</comment>
<proteinExistence type="predicted"/>
<dbReference type="Proteomes" id="UP000765509">
    <property type="component" value="Unassembled WGS sequence"/>
</dbReference>
<reference evidence="1" key="1">
    <citation type="submission" date="2021-03" db="EMBL/GenBank/DDBJ databases">
        <title>Draft genome sequence of rust myrtle Austropuccinia psidii MF-1, a brazilian biotype.</title>
        <authorList>
            <person name="Quecine M.C."/>
            <person name="Pachon D.M.R."/>
            <person name="Bonatelli M.L."/>
            <person name="Correr F.H."/>
            <person name="Franceschini L.M."/>
            <person name="Leite T.F."/>
            <person name="Margarido G.R.A."/>
            <person name="Almeida C.A."/>
            <person name="Ferrarezi J.A."/>
            <person name="Labate C.A."/>
        </authorList>
    </citation>
    <scope>NUCLEOTIDE SEQUENCE</scope>
    <source>
        <strain evidence="1">MF-1</strain>
    </source>
</reference>
<sequence length="115" mass="13288">MEEPFGRSQLHFFYSSQRFLTFPLTFLSSSHSTPLHHNHRQYTLWIPPPLAPSPCVPPPSPVPSSPHSHNEARKEFSDLRLTLMIPRALVHESINRILLEHCQLLHIIPFVDVTH</sequence>
<keyword evidence="2" id="KW-1185">Reference proteome</keyword>